<keyword evidence="13" id="KW-1185">Reference proteome</keyword>
<dbReference type="NCBIfam" id="TIGR02396">
    <property type="entry name" value="diverge_rpsU"/>
    <property type="match status" value="1"/>
</dbReference>
<evidence type="ECO:0000313" key="10">
    <source>
        <dbReference type="EMBL" id="CAF4018465.1"/>
    </source>
</evidence>
<dbReference type="GO" id="GO:0006744">
    <property type="term" value="P:ubiquinone biosynthetic process"/>
    <property type="evidence" value="ECO:0007669"/>
    <property type="project" value="UniProtKB-UniRule"/>
</dbReference>
<evidence type="ECO:0000256" key="2">
    <source>
        <dbReference type="ARBA" id="ARBA00004749"/>
    </source>
</evidence>
<comment type="function">
    <text evidence="8">Membrane-associated protein that warps the membrane surface to access and bind aromatic isoprenes with high specificity, including ubiquinone (CoQ) isoprene intermediates and presents them directly to Coq7, therefore facilitating the Coq7-mediated hydroxylase step. Participates in the biosynthesis of coenzyme Q, also named ubiquinone, an essential lipid-soluble electron transporter for aerobic cellular respiration.</text>
</comment>
<dbReference type="Gene3D" id="1.10.357.10">
    <property type="entry name" value="Tetracycline Repressor, domain 2"/>
    <property type="match status" value="1"/>
</dbReference>
<dbReference type="UniPathway" id="UPA00232"/>
<dbReference type="EMBL" id="CAJOBF010004636">
    <property type="protein sequence ID" value="CAF4147085.1"/>
    <property type="molecule type" value="Genomic_DNA"/>
</dbReference>
<evidence type="ECO:0000256" key="3">
    <source>
        <dbReference type="ARBA" id="ARBA00010766"/>
    </source>
</evidence>
<comment type="caution">
    <text evidence="11">The sequence shown here is derived from an EMBL/GenBank/DDBJ whole genome shotgun (WGS) entry which is preliminary data.</text>
</comment>
<name>A0A819XU82_9BILA</name>
<evidence type="ECO:0000256" key="1">
    <source>
        <dbReference type="ARBA" id="ARBA00004173"/>
    </source>
</evidence>
<dbReference type="EMBL" id="CAJOBG010002623">
    <property type="protein sequence ID" value="CAF4018465.1"/>
    <property type="molecule type" value="Genomic_DNA"/>
</dbReference>
<comment type="similarity">
    <text evidence="3 8">Belongs to the COQ9 family.</text>
</comment>
<dbReference type="AlphaFoldDB" id="A0A819XU82"/>
<keyword evidence="6 8" id="KW-0446">Lipid-binding</keyword>
<evidence type="ECO:0000256" key="5">
    <source>
        <dbReference type="ARBA" id="ARBA00022946"/>
    </source>
</evidence>
<dbReference type="Proteomes" id="UP000663842">
    <property type="component" value="Unassembled WGS sequence"/>
</dbReference>
<dbReference type="Pfam" id="PF08511">
    <property type="entry name" value="COQ9"/>
    <property type="match status" value="1"/>
</dbReference>
<evidence type="ECO:0000256" key="6">
    <source>
        <dbReference type="ARBA" id="ARBA00023121"/>
    </source>
</evidence>
<protein>
    <recommendedName>
        <fullName evidence="8">Ubiquinone biosynthesis protein</fullName>
    </recommendedName>
</protein>
<proteinExistence type="inferred from homology"/>
<comment type="subcellular location">
    <subcellularLocation>
        <location evidence="1 8">Mitochondrion</location>
    </subcellularLocation>
</comment>
<sequence>MKSKIKLDIRFFAGGRSRLLRVIAVNYKLLFIKEKLINNLIFKRRITTESNSPENINAGSVHTNHLHETSTLQNEVCVSHDLKGKQSSESFPSNTTIAINQNVWSSQSPHIRHISPLTHDNSITSVSTPLKHNKNLSETEVFTAPGEWSTANPLKKNHSSQSKITSLKLAEAAATSALKQYAPSTPLTLATTETVFTPKISSTETYSKSYSLSAEFDSSISLSSAAKKIKYETKNQSEVFGGQDTSAEIKIRPTENAFDTQLIKNKYHFSDNSSKIPTQSESNIRNDILRESLNYVHEKGWTMEAIRAGIQKCNQPETAESLFYNSYDLVDHFMRDSNAKMTAYMNDMANKEDIDGNRLLLEGLKYRLKLVIPYADSWEQALAQKGLPPNAKRAWKSLLDLANNAWFSIGDTATDMKWYTKRISIATIYRSAEIYMLRDQSPDKIESMNFLERHLGDFETMSTVQRSVSQSMSDTVQVASGLLTVVRTMTNRHK</sequence>
<dbReference type="PANTHER" id="PTHR21427">
    <property type="entry name" value="UBIQUINONE BIOSYNTHESIS PROTEIN COQ9, MITOCHONDRIAL"/>
    <property type="match status" value="1"/>
</dbReference>
<feature type="domain" description="COQ9 C-terminal" evidence="9">
    <location>
        <begin position="393"/>
        <end position="460"/>
    </location>
</feature>
<keyword evidence="7 8" id="KW-0496">Mitochondrion</keyword>
<accession>A0A819XU82</accession>
<dbReference type="PANTHER" id="PTHR21427:SF19">
    <property type="entry name" value="UBIQUINONE BIOSYNTHESIS PROTEIN COQ9, MITOCHONDRIAL"/>
    <property type="match status" value="1"/>
</dbReference>
<evidence type="ECO:0000256" key="4">
    <source>
        <dbReference type="ARBA" id="ARBA00022688"/>
    </source>
</evidence>
<dbReference type="GO" id="GO:0005743">
    <property type="term" value="C:mitochondrial inner membrane"/>
    <property type="evidence" value="ECO:0007669"/>
    <property type="project" value="TreeGrafter"/>
</dbReference>
<reference evidence="11" key="1">
    <citation type="submission" date="2021-02" db="EMBL/GenBank/DDBJ databases">
        <authorList>
            <person name="Nowell W R."/>
        </authorList>
    </citation>
    <scope>NUCLEOTIDE SEQUENCE</scope>
</reference>
<evidence type="ECO:0000313" key="13">
    <source>
        <dbReference type="Proteomes" id="UP000663866"/>
    </source>
</evidence>
<evidence type="ECO:0000256" key="7">
    <source>
        <dbReference type="ARBA" id="ARBA00023128"/>
    </source>
</evidence>
<dbReference type="Proteomes" id="UP000663866">
    <property type="component" value="Unassembled WGS sequence"/>
</dbReference>
<evidence type="ECO:0000259" key="9">
    <source>
        <dbReference type="Pfam" id="PF08511"/>
    </source>
</evidence>
<evidence type="ECO:0000313" key="11">
    <source>
        <dbReference type="EMBL" id="CAF4147085.1"/>
    </source>
</evidence>
<dbReference type="InterPro" id="IPR013718">
    <property type="entry name" value="COQ9_C"/>
</dbReference>
<keyword evidence="4 8" id="KW-0831">Ubiquinone biosynthesis</keyword>
<keyword evidence="5" id="KW-0809">Transit peptide</keyword>
<dbReference type="GO" id="GO:0008289">
    <property type="term" value="F:lipid binding"/>
    <property type="evidence" value="ECO:0007669"/>
    <property type="project" value="UniProtKB-UniRule"/>
</dbReference>
<comment type="pathway">
    <text evidence="2 8">Cofactor biosynthesis; ubiquinone biosynthesis.</text>
</comment>
<organism evidence="11 12">
    <name type="scientific">Rotaria magnacalcarata</name>
    <dbReference type="NCBI Taxonomy" id="392030"/>
    <lineage>
        <taxon>Eukaryota</taxon>
        <taxon>Metazoa</taxon>
        <taxon>Spiralia</taxon>
        <taxon>Gnathifera</taxon>
        <taxon>Rotifera</taxon>
        <taxon>Eurotatoria</taxon>
        <taxon>Bdelloidea</taxon>
        <taxon>Philodinida</taxon>
        <taxon>Philodinidae</taxon>
        <taxon>Rotaria</taxon>
    </lineage>
</organism>
<gene>
    <name evidence="10" type="ORF">OVN521_LOCUS16049</name>
    <name evidence="11" type="ORF">UXM345_LOCUS24906</name>
</gene>
<evidence type="ECO:0000256" key="8">
    <source>
        <dbReference type="RuleBase" id="RU366063"/>
    </source>
</evidence>
<evidence type="ECO:0000313" key="12">
    <source>
        <dbReference type="Proteomes" id="UP000663842"/>
    </source>
</evidence>
<dbReference type="InterPro" id="IPR012762">
    <property type="entry name" value="Ubiq_biosynth_COQ9"/>
</dbReference>